<reference evidence="1" key="1">
    <citation type="submission" date="2018-01" db="EMBL/GenBank/DDBJ databases">
        <title>An insight into the sialome of Amazonian anophelines.</title>
        <authorList>
            <person name="Ribeiro J.M."/>
            <person name="Scarpassa V."/>
            <person name="Calvo E."/>
        </authorList>
    </citation>
    <scope>NUCLEOTIDE SEQUENCE</scope>
    <source>
        <tissue evidence="1">Salivary glands</tissue>
    </source>
</reference>
<sequence length="72" mass="8404">MFKYISFVGIALFRYSVHCTSTRSCRSFIHAISVSISLYIVCHHYSQCTRHMMLHVKLMPFSVDHSNCDFIV</sequence>
<protein>
    <submittedName>
        <fullName evidence="1">Putative secreted peptide</fullName>
    </submittedName>
</protein>
<evidence type="ECO:0000313" key="1">
    <source>
        <dbReference type="EMBL" id="MBW31228.1"/>
    </source>
</evidence>
<dbReference type="EMBL" id="GGFM01010477">
    <property type="protein sequence ID" value="MBW31228.1"/>
    <property type="molecule type" value="Transcribed_RNA"/>
</dbReference>
<name>A0A2M3ZS78_9DIPT</name>
<dbReference type="AlphaFoldDB" id="A0A2M3ZS78"/>
<proteinExistence type="predicted"/>
<accession>A0A2M3ZS78</accession>
<organism evidence="1">
    <name type="scientific">Anopheles braziliensis</name>
    <dbReference type="NCBI Taxonomy" id="58242"/>
    <lineage>
        <taxon>Eukaryota</taxon>
        <taxon>Metazoa</taxon>
        <taxon>Ecdysozoa</taxon>
        <taxon>Arthropoda</taxon>
        <taxon>Hexapoda</taxon>
        <taxon>Insecta</taxon>
        <taxon>Pterygota</taxon>
        <taxon>Neoptera</taxon>
        <taxon>Endopterygota</taxon>
        <taxon>Diptera</taxon>
        <taxon>Nematocera</taxon>
        <taxon>Culicoidea</taxon>
        <taxon>Culicidae</taxon>
        <taxon>Anophelinae</taxon>
        <taxon>Anopheles</taxon>
    </lineage>
</organism>